<dbReference type="STRING" id="190650.CC_2445"/>
<dbReference type="BioCyc" id="CAULO:CC2445-MONOMER"/>
<dbReference type="Proteomes" id="UP000001816">
    <property type="component" value="Chromosome"/>
</dbReference>
<proteinExistence type="predicted"/>
<organism evidence="2 3">
    <name type="scientific">Caulobacter vibrioides (strain ATCC 19089 / CIP 103742 / CB 15)</name>
    <name type="common">Caulobacter crescentus</name>
    <dbReference type="NCBI Taxonomy" id="190650"/>
    <lineage>
        <taxon>Bacteria</taxon>
        <taxon>Pseudomonadati</taxon>
        <taxon>Pseudomonadota</taxon>
        <taxon>Alphaproteobacteria</taxon>
        <taxon>Caulobacterales</taxon>
        <taxon>Caulobacteraceae</taxon>
        <taxon>Caulobacter</taxon>
    </lineage>
</organism>
<dbReference type="PATRIC" id="fig|190650.5.peg.2462"/>
<dbReference type="EnsemblBacteria" id="AAK24416">
    <property type="protein sequence ID" value="AAK24416"/>
    <property type="gene ID" value="CC_2445"/>
</dbReference>
<keyword evidence="1" id="KW-0812">Transmembrane</keyword>
<keyword evidence="3" id="KW-1185">Reference proteome</keyword>
<feature type="transmembrane region" description="Helical" evidence="1">
    <location>
        <begin position="52"/>
        <end position="73"/>
    </location>
</feature>
<dbReference type="KEGG" id="ccr:CC_2445"/>
<keyword evidence="1" id="KW-1133">Transmembrane helix</keyword>
<dbReference type="HOGENOM" id="CLU_1923796_0_0_5"/>
<feature type="transmembrane region" description="Helical" evidence="1">
    <location>
        <begin position="17"/>
        <end position="40"/>
    </location>
</feature>
<evidence type="ECO:0000313" key="2">
    <source>
        <dbReference type="EMBL" id="AAK24416.1"/>
    </source>
</evidence>
<dbReference type="EMBL" id="AE005673">
    <property type="protein sequence ID" value="AAK24416.1"/>
    <property type="molecule type" value="Genomic_DNA"/>
</dbReference>
<reference evidence="2 3" key="1">
    <citation type="journal article" date="2001" name="Proc. Natl. Acad. Sci. U.S.A.">
        <title>Complete genome sequence of Caulobacter crescentus.</title>
        <authorList>
            <person name="Nierman W.C."/>
            <person name="Feldblyum T.V."/>
            <person name="Laub M.T."/>
            <person name="Paulsen I.T."/>
            <person name="Nelson K.E."/>
            <person name="Eisen J.A."/>
            <person name="Heidelberg J.F."/>
            <person name="Alley M.R."/>
            <person name="Ohta N."/>
            <person name="Maddock J.R."/>
            <person name="Potocka I."/>
            <person name="Nelson W.C."/>
            <person name="Newton A."/>
            <person name="Stephens C."/>
            <person name="Phadke N.D."/>
            <person name="Ely B."/>
            <person name="DeBoy R.T."/>
            <person name="Dodson R.J."/>
            <person name="Durkin A.S."/>
            <person name="Gwinn M.L."/>
            <person name="Haft D.H."/>
            <person name="Kolonay J.F."/>
            <person name="Smit J."/>
            <person name="Craven M.B."/>
            <person name="Khouri H."/>
            <person name="Shetty J."/>
            <person name="Berry K."/>
            <person name="Utterback T."/>
            <person name="Tran K."/>
            <person name="Wolf A."/>
            <person name="Vamathevan J."/>
            <person name="Ermolaeva M."/>
            <person name="White O."/>
            <person name="Salzberg S.L."/>
            <person name="Venter J.C."/>
            <person name="Shapiro L."/>
            <person name="Fraser C.M."/>
        </authorList>
    </citation>
    <scope>NUCLEOTIDE SEQUENCE [LARGE SCALE GENOMIC DNA]</scope>
    <source>
        <strain evidence="3">ATCC 19089 / CB15</strain>
    </source>
</reference>
<keyword evidence="1" id="KW-0472">Membrane</keyword>
<accession>Q9A5K2</accession>
<name>Q9A5K2_CAUVC</name>
<feature type="transmembrane region" description="Helical" evidence="1">
    <location>
        <begin position="107"/>
        <end position="125"/>
    </location>
</feature>
<gene>
    <name evidence="2" type="ordered locus">CC_2445</name>
</gene>
<protein>
    <submittedName>
        <fullName evidence="2">Uncharacterized protein</fullName>
    </submittedName>
</protein>
<evidence type="ECO:0000313" key="3">
    <source>
        <dbReference type="Proteomes" id="UP000001816"/>
    </source>
</evidence>
<dbReference type="AlphaFoldDB" id="Q9A5K2"/>
<sequence>MPHLLAAQPIPPRRAKLIVAVFCVLGPLIGYCVFVAPFALTGGDLGPPGFVILAYLYGGPIALLTGLVAAYHLARLASGLIYILSTTLVGAAVSCAPTVALGWNAQFILAGTFAGLTCGLASAWLRPRSNA</sequence>
<evidence type="ECO:0000256" key="1">
    <source>
        <dbReference type="SAM" id="Phobius"/>
    </source>
</evidence>
<feature type="transmembrane region" description="Helical" evidence="1">
    <location>
        <begin position="80"/>
        <end position="101"/>
    </location>
</feature>
<dbReference type="PIR" id="D87552">
    <property type="entry name" value="D87552"/>
</dbReference>